<keyword evidence="4" id="KW-1185">Reference proteome</keyword>
<feature type="compositionally biased region" description="Polar residues" evidence="1">
    <location>
        <begin position="1"/>
        <end position="18"/>
    </location>
</feature>
<reference evidence="3" key="1">
    <citation type="journal article" date="2022" name="bioRxiv">
        <title>Discovery and biosynthetic assessment of Streptomyces ortus sp nov. isolated from a deep-sea sponge.</title>
        <authorList>
            <person name="Williams S.E."/>
        </authorList>
    </citation>
    <scope>NUCLEOTIDE SEQUENCE</scope>
    <source>
        <strain evidence="3">A15ISP2-DRY2</strain>
    </source>
</reference>
<evidence type="ECO:0000256" key="1">
    <source>
        <dbReference type="SAM" id="MobiDB-lite"/>
    </source>
</evidence>
<name>A0ABT3V6U2_9ACTN</name>
<sequence length="71" mass="7669">MRNPYTAQAPWQKSSFSGDQEGPNCLEIGAAHSTLLLRESEDPGTVLEATGVGLAGLIRHLRRDAEVPVPR</sequence>
<comment type="caution">
    <text evidence="3">The sequence shown here is derived from an EMBL/GenBank/DDBJ whole genome shotgun (WGS) entry which is preliminary data.</text>
</comment>
<dbReference type="EMBL" id="JAIFZO010000002">
    <property type="protein sequence ID" value="MCX4235694.1"/>
    <property type="molecule type" value="Genomic_DNA"/>
</dbReference>
<dbReference type="RefSeq" id="WP_267028342.1">
    <property type="nucleotide sequence ID" value="NZ_JAIFZO010000002.1"/>
</dbReference>
<evidence type="ECO:0000259" key="2">
    <source>
        <dbReference type="Pfam" id="PF04149"/>
    </source>
</evidence>
<dbReference type="Proteomes" id="UP001165590">
    <property type="component" value="Unassembled WGS sequence"/>
</dbReference>
<evidence type="ECO:0000313" key="3">
    <source>
        <dbReference type="EMBL" id="MCX4235694.1"/>
    </source>
</evidence>
<organism evidence="3 4">
    <name type="scientific">Streptomyces ortus</name>
    <dbReference type="NCBI Taxonomy" id="2867268"/>
    <lineage>
        <taxon>Bacteria</taxon>
        <taxon>Bacillati</taxon>
        <taxon>Actinomycetota</taxon>
        <taxon>Actinomycetes</taxon>
        <taxon>Kitasatosporales</taxon>
        <taxon>Streptomycetaceae</taxon>
        <taxon>Streptomyces</taxon>
    </lineage>
</organism>
<gene>
    <name evidence="3" type="ORF">K3769_23565</name>
</gene>
<dbReference type="Pfam" id="PF04149">
    <property type="entry name" value="DUF397"/>
    <property type="match status" value="1"/>
</dbReference>
<evidence type="ECO:0000313" key="4">
    <source>
        <dbReference type="Proteomes" id="UP001165590"/>
    </source>
</evidence>
<feature type="domain" description="DUF397" evidence="2">
    <location>
        <begin position="9"/>
        <end position="62"/>
    </location>
</feature>
<dbReference type="InterPro" id="IPR007278">
    <property type="entry name" value="DUF397"/>
</dbReference>
<accession>A0ABT3V6U2</accession>
<feature type="region of interest" description="Disordered" evidence="1">
    <location>
        <begin position="1"/>
        <end position="23"/>
    </location>
</feature>
<proteinExistence type="predicted"/>
<protein>
    <submittedName>
        <fullName evidence="3">DUF397 domain-containing protein</fullName>
    </submittedName>
</protein>